<evidence type="ECO:0000313" key="3">
    <source>
        <dbReference type="Proteomes" id="UP000007257"/>
    </source>
</evidence>
<sequence>MKGDIATLVSIILFYIFSYYCVFLTLSPPQFGGHFRHILDVLLN</sequence>
<keyword evidence="1" id="KW-0812">Transmembrane</keyword>
<dbReference type="Proteomes" id="UP000007257">
    <property type="component" value="Chromosome"/>
</dbReference>
<dbReference type="EMBL" id="CP002505">
    <property type="protein sequence ID" value="ADW73239.1"/>
    <property type="molecule type" value="Genomic_DNA"/>
</dbReference>
<proteinExistence type="predicted"/>
<accession>A0A0H3F8L6</accession>
<name>A0A0H3F8L6_RAHSY</name>
<gene>
    <name evidence="2" type="ordered locus">Rahaq_1617</name>
</gene>
<keyword evidence="1" id="KW-1133">Transmembrane helix</keyword>
<dbReference type="AlphaFoldDB" id="A0A0H3F8L6"/>
<evidence type="ECO:0000256" key="1">
    <source>
        <dbReference type="SAM" id="Phobius"/>
    </source>
</evidence>
<keyword evidence="1" id="KW-0472">Membrane</keyword>
<reference evidence="2 3" key="2">
    <citation type="journal article" date="2012" name="J. Bacteriol.">
        <title>Complete Genome Sequence of Rahnella sp. Strain Y9602, a Gammaproteobacterium Isolate from Metal- and Radionuclide-Contaminated Soil.</title>
        <authorList>
            <person name="Martinez R.J."/>
            <person name="Bruce D."/>
            <person name="Detter C."/>
            <person name="Goodwin L.A."/>
            <person name="Han J."/>
            <person name="Han C.S."/>
            <person name="Held B."/>
            <person name="Land M.L."/>
            <person name="Mikhailova N."/>
            <person name="Nolan M."/>
            <person name="Pennacchio L."/>
            <person name="Pitluck S."/>
            <person name="Tapia R."/>
            <person name="Woyke T."/>
            <person name="Sobecky P.A."/>
        </authorList>
    </citation>
    <scope>NUCLEOTIDE SEQUENCE [LARGE SCALE GENOMIC DNA]</scope>
    <source>
        <strain evidence="2 3">Y9602</strain>
    </source>
</reference>
<dbReference type="HOGENOM" id="CLU_3221087_0_0_6"/>
<dbReference type="KEGG" id="rah:Rahaq_1617"/>
<organism evidence="2 3">
    <name type="scientific">Rahnella sp. (strain Y9602)</name>
    <dbReference type="NCBI Taxonomy" id="2703885"/>
    <lineage>
        <taxon>Bacteria</taxon>
        <taxon>Pseudomonadati</taxon>
        <taxon>Pseudomonadota</taxon>
        <taxon>Gammaproteobacteria</taxon>
        <taxon>Enterobacterales</taxon>
        <taxon>Yersiniaceae</taxon>
        <taxon>Rahnella</taxon>
    </lineage>
</organism>
<dbReference type="eggNOG" id="ENOG50302J0">
    <property type="taxonomic scope" value="Bacteria"/>
</dbReference>
<feature type="transmembrane region" description="Helical" evidence="1">
    <location>
        <begin position="6"/>
        <end position="26"/>
    </location>
</feature>
<protein>
    <submittedName>
        <fullName evidence="2">Uncharacterized protein</fullName>
    </submittedName>
</protein>
<evidence type="ECO:0000313" key="2">
    <source>
        <dbReference type="EMBL" id="ADW73239.1"/>
    </source>
</evidence>
<reference evidence="3" key="1">
    <citation type="submission" date="2011-01" db="EMBL/GenBank/DDBJ databases">
        <title>Complete sequence of chromosome of Rahnella sp. Y9602.</title>
        <authorList>
            <consortium name="US DOE Joint Genome Institute"/>
            <person name="Lucas S."/>
            <person name="Copeland A."/>
            <person name="Lapidus A."/>
            <person name="Cheng J.-F."/>
            <person name="Goodwin L."/>
            <person name="Pitluck S."/>
            <person name="Lu M."/>
            <person name="Detter J.C."/>
            <person name="Han C."/>
            <person name="Tapia R."/>
            <person name="Land M."/>
            <person name="Hauser L."/>
            <person name="Kyrpides N."/>
            <person name="Ivanova N."/>
            <person name="Ovchinnikova G."/>
            <person name="Pagani I."/>
            <person name="Sobecky P.A."/>
            <person name="Martinez R.J."/>
            <person name="Woyke T."/>
        </authorList>
    </citation>
    <scope>NUCLEOTIDE SEQUENCE [LARGE SCALE GENOMIC DNA]</scope>
    <source>
        <strain evidence="3">Y9602</strain>
    </source>
</reference>